<dbReference type="CDD" id="cd00086">
    <property type="entry name" value="homeodomain"/>
    <property type="match status" value="1"/>
</dbReference>
<dbReference type="GO" id="GO:0030182">
    <property type="term" value="P:neuron differentiation"/>
    <property type="evidence" value="ECO:0007669"/>
    <property type="project" value="TreeGrafter"/>
</dbReference>
<gene>
    <name evidence="8" type="ORF">JEQ12_014095</name>
</gene>
<dbReference type="EMBL" id="JAEMGP010000003">
    <property type="protein sequence ID" value="KAG5211666.1"/>
    <property type="molecule type" value="Genomic_DNA"/>
</dbReference>
<evidence type="ECO:0000256" key="7">
    <source>
        <dbReference type="SAM" id="MobiDB-lite"/>
    </source>
</evidence>
<organism evidence="8 9">
    <name type="scientific">Ovis aries</name>
    <name type="common">Sheep</name>
    <dbReference type="NCBI Taxonomy" id="9940"/>
    <lineage>
        <taxon>Eukaryota</taxon>
        <taxon>Metazoa</taxon>
        <taxon>Chordata</taxon>
        <taxon>Craniata</taxon>
        <taxon>Vertebrata</taxon>
        <taxon>Euteleostomi</taxon>
        <taxon>Mammalia</taxon>
        <taxon>Eutheria</taxon>
        <taxon>Laurasiatheria</taxon>
        <taxon>Artiodactyla</taxon>
        <taxon>Ruminantia</taxon>
        <taxon>Pecora</taxon>
        <taxon>Bovidae</taxon>
        <taxon>Caprinae</taxon>
        <taxon>Ovis</taxon>
    </lineage>
</organism>
<dbReference type="FunFam" id="1.10.10.60:FF:000318">
    <property type="entry name" value="homeobox protein notochord"/>
    <property type="match status" value="1"/>
</dbReference>
<evidence type="ECO:0000256" key="1">
    <source>
        <dbReference type="ARBA" id="ARBA00004123"/>
    </source>
</evidence>
<protein>
    <submittedName>
        <fullName evidence="8">Uncharacterized protein</fullName>
    </submittedName>
</protein>
<dbReference type="PANTHER" id="PTHR24339">
    <property type="entry name" value="HOMEOBOX PROTEIN EMX-RELATED"/>
    <property type="match status" value="1"/>
</dbReference>
<evidence type="ECO:0000313" key="9">
    <source>
        <dbReference type="Proteomes" id="UP000664991"/>
    </source>
</evidence>
<dbReference type="GO" id="GO:0000978">
    <property type="term" value="F:RNA polymerase II cis-regulatory region sequence-specific DNA binding"/>
    <property type="evidence" value="ECO:0007669"/>
    <property type="project" value="TreeGrafter"/>
</dbReference>
<name>A0A6P7DSE5_SHEEP</name>
<dbReference type="AlphaFoldDB" id="A0A6P7DSE5"/>
<dbReference type="InterPro" id="IPR009057">
    <property type="entry name" value="Homeodomain-like_sf"/>
</dbReference>
<keyword evidence="4 5" id="KW-0539">Nucleus</keyword>
<proteinExistence type="predicted"/>
<feature type="region of interest" description="Disordered" evidence="7">
    <location>
        <begin position="1"/>
        <end position="56"/>
    </location>
</feature>
<dbReference type="GO" id="GO:0005634">
    <property type="term" value="C:nucleus"/>
    <property type="evidence" value="ECO:0007669"/>
    <property type="project" value="UniProtKB-SubCell"/>
</dbReference>
<sequence length="263" mass="28160">MPSPGPRDCRPLPLSGAGVQPQRSSRSPGPASPALPPGSANPGPPRAPGRLASSFSVEAILARPDPRAPTTSPLSVSAGAHGALWNVPSRPPAQALPGACPPTWLPACLSAGLHQPRPQPPALRPLAPHFCGLQGLSVTGLELVHCLGLWDPQDWAQAQDLQDTERSQKRIRTMFNLEQLEELEKVFAKQHNIVGKKRAQLAAQLKLTENQVRVWFQNRRVKYQKQQKLKLPAASAVAASPDEPSSSSDTSIQREDAESGVDS</sequence>
<dbReference type="GO" id="GO:0000981">
    <property type="term" value="F:DNA-binding transcription factor activity, RNA polymerase II-specific"/>
    <property type="evidence" value="ECO:0007669"/>
    <property type="project" value="TreeGrafter"/>
</dbReference>
<dbReference type="SMART" id="SM00389">
    <property type="entry name" value="HOX"/>
    <property type="match status" value="1"/>
</dbReference>
<keyword evidence="2 5" id="KW-0238">DNA-binding</keyword>
<accession>A0A6P7DSE5</accession>
<feature type="compositionally biased region" description="Low complexity" evidence="7">
    <location>
        <begin position="232"/>
        <end position="251"/>
    </location>
</feature>
<dbReference type="Pfam" id="PF00046">
    <property type="entry name" value="Homeodomain"/>
    <property type="match status" value="1"/>
</dbReference>
<dbReference type="PANTHER" id="PTHR24339:SF68">
    <property type="entry name" value="HOMEOBOX PROTEIN NOTOCHORD"/>
    <property type="match status" value="1"/>
</dbReference>
<dbReference type="PROSITE" id="PS50071">
    <property type="entry name" value="HOMEOBOX_2"/>
    <property type="match status" value="1"/>
</dbReference>
<evidence type="ECO:0000256" key="2">
    <source>
        <dbReference type="ARBA" id="ARBA00023125"/>
    </source>
</evidence>
<feature type="region of interest" description="Disordered" evidence="7">
    <location>
        <begin position="232"/>
        <end position="263"/>
    </location>
</feature>
<dbReference type="InterPro" id="IPR001356">
    <property type="entry name" value="HD"/>
</dbReference>
<feature type="DNA-binding region" description="Homeobox" evidence="5">
    <location>
        <begin position="168"/>
        <end position="227"/>
    </location>
</feature>
<dbReference type="InterPro" id="IPR050877">
    <property type="entry name" value="EMX-VAX-Noto_Homeobox_TFs"/>
</dbReference>
<dbReference type="SUPFAM" id="SSF46689">
    <property type="entry name" value="Homeodomain-like"/>
    <property type="match status" value="1"/>
</dbReference>
<evidence type="ECO:0000313" key="8">
    <source>
        <dbReference type="EMBL" id="KAG5211666.1"/>
    </source>
</evidence>
<dbReference type="Gene3D" id="1.10.10.60">
    <property type="entry name" value="Homeodomain-like"/>
    <property type="match status" value="1"/>
</dbReference>
<reference evidence="8 9" key="1">
    <citation type="submission" date="2020-12" db="EMBL/GenBank/DDBJ databases">
        <title>De novo assembly of Tibetan sheep genome.</title>
        <authorList>
            <person name="Li X."/>
        </authorList>
    </citation>
    <scope>NUCLEOTIDE SEQUENCE [LARGE SCALE GENOMIC DNA]</scope>
    <source>
        <tissue evidence="8">Heart</tissue>
    </source>
</reference>
<dbReference type="Proteomes" id="UP000664991">
    <property type="component" value="Unassembled WGS sequence"/>
</dbReference>
<comment type="caution">
    <text evidence="8">The sequence shown here is derived from an EMBL/GenBank/DDBJ whole genome shotgun (WGS) entry which is preliminary data.</text>
</comment>
<evidence type="ECO:0000256" key="3">
    <source>
        <dbReference type="ARBA" id="ARBA00023155"/>
    </source>
</evidence>
<evidence type="ECO:0000256" key="5">
    <source>
        <dbReference type="PROSITE-ProRule" id="PRU00108"/>
    </source>
</evidence>
<comment type="subcellular location">
    <subcellularLocation>
        <location evidence="1 5 6">Nucleus</location>
    </subcellularLocation>
</comment>
<evidence type="ECO:0000256" key="4">
    <source>
        <dbReference type="ARBA" id="ARBA00023242"/>
    </source>
</evidence>
<evidence type="ECO:0000256" key="6">
    <source>
        <dbReference type="RuleBase" id="RU000682"/>
    </source>
</evidence>
<dbReference type="GO" id="GO:0007420">
    <property type="term" value="P:brain development"/>
    <property type="evidence" value="ECO:0007669"/>
    <property type="project" value="TreeGrafter"/>
</dbReference>
<keyword evidence="3 5" id="KW-0371">Homeobox</keyword>